<keyword evidence="2" id="KW-0808">Transferase</keyword>
<reference evidence="6 7" key="1">
    <citation type="submission" date="2021-07" db="EMBL/GenBank/DDBJ databases">
        <title>Whole Genome Sequence of Nocardia Iowensis.</title>
        <authorList>
            <person name="Lamm A."/>
            <person name="Collins-Fairclough A.M."/>
            <person name="Bunk B."/>
            <person name="Sproer C."/>
        </authorList>
    </citation>
    <scope>NUCLEOTIDE SEQUENCE [LARGE SCALE GENOMIC DNA]</scope>
    <source>
        <strain evidence="6 7">NRRL 5646</strain>
    </source>
</reference>
<dbReference type="Proteomes" id="UP000694257">
    <property type="component" value="Chromosome"/>
</dbReference>
<dbReference type="EMBL" id="CP078145">
    <property type="protein sequence ID" value="QXN88449.1"/>
    <property type="molecule type" value="Genomic_DNA"/>
</dbReference>
<organism evidence="6 7">
    <name type="scientific">Nocardia iowensis</name>
    <dbReference type="NCBI Taxonomy" id="204891"/>
    <lineage>
        <taxon>Bacteria</taxon>
        <taxon>Bacillati</taxon>
        <taxon>Actinomycetota</taxon>
        <taxon>Actinomycetes</taxon>
        <taxon>Mycobacteriales</taxon>
        <taxon>Nocardiaceae</taxon>
        <taxon>Nocardia</taxon>
    </lineage>
</organism>
<dbReference type="InterPro" id="IPR016461">
    <property type="entry name" value="COMT-like"/>
</dbReference>
<evidence type="ECO:0008006" key="8">
    <source>
        <dbReference type="Google" id="ProtNLM"/>
    </source>
</evidence>
<keyword evidence="1" id="KW-0489">Methyltransferase</keyword>
<dbReference type="PROSITE" id="PS51683">
    <property type="entry name" value="SAM_OMT_II"/>
    <property type="match status" value="1"/>
</dbReference>
<dbReference type="RefSeq" id="WP_218469332.1">
    <property type="nucleotide sequence ID" value="NZ_BAABJN010000008.1"/>
</dbReference>
<accession>A0ABX8RFR7</accession>
<dbReference type="PANTHER" id="PTHR43712">
    <property type="entry name" value="PUTATIVE (AFU_ORTHOLOGUE AFUA_4G14580)-RELATED"/>
    <property type="match status" value="1"/>
</dbReference>
<evidence type="ECO:0000259" key="4">
    <source>
        <dbReference type="Pfam" id="PF00891"/>
    </source>
</evidence>
<evidence type="ECO:0000256" key="2">
    <source>
        <dbReference type="ARBA" id="ARBA00022679"/>
    </source>
</evidence>
<dbReference type="PIRSF" id="PIRSF005739">
    <property type="entry name" value="O-mtase"/>
    <property type="match status" value="1"/>
</dbReference>
<keyword evidence="7" id="KW-1185">Reference proteome</keyword>
<proteinExistence type="predicted"/>
<dbReference type="InterPro" id="IPR012967">
    <property type="entry name" value="COMT_dimerisation"/>
</dbReference>
<name>A0ABX8RFR7_NOCIO</name>
<protein>
    <recommendedName>
        <fullName evidence="8">Methyltransferase</fullName>
    </recommendedName>
</protein>
<evidence type="ECO:0000313" key="6">
    <source>
        <dbReference type="EMBL" id="QXN88449.1"/>
    </source>
</evidence>
<dbReference type="Pfam" id="PF08100">
    <property type="entry name" value="Dimerisation"/>
    <property type="match status" value="1"/>
</dbReference>
<sequence length="336" mass="36596">MRRPAVDRLDLRSIIDLTELADDVSPFTLRALCTLGVADELGNGPRSVADLARALDAHAPSLWRALRAMVRKGIFAEPEPGLFELTAAGEFLRADHPLSMATALRLIPSEIAAWTALADGITSGTTPFELANGTDYWTHLAANPELARWFHRSQRDSTRLEALAVLRAFDWASAATIVDVGGGDGTFLATLLNRYRGLHGVVFDRPEAVATAPEVLADVRERCRVEAGSFFTAPIPAGADLYVLKRILYGWDDASATRILGAIRTAMRPDSRLLVIEPIALPGDELALRIDLMMLVLSSGRVRTEPELAELLRGAGLESSRVIPTRMYPILEVKPV</sequence>
<feature type="domain" description="O-methyltransferase C-terminal" evidence="4">
    <location>
        <begin position="114"/>
        <end position="317"/>
    </location>
</feature>
<dbReference type="InterPro" id="IPR001077">
    <property type="entry name" value="COMT_C"/>
</dbReference>
<dbReference type="PANTHER" id="PTHR43712:SF2">
    <property type="entry name" value="O-METHYLTRANSFERASE CICE"/>
    <property type="match status" value="1"/>
</dbReference>
<evidence type="ECO:0000256" key="1">
    <source>
        <dbReference type="ARBA" id="ARBA00022603"/>
    </source>
</evidence>
<dbReference type="Pfam" id="PF00891">
    <property type="entry name" value="Methyltransf_2"/>
    <property type="match status" value="1"/>
</dbReference>
<feature type="domain" description="O-methyltransferase dimerisation" evidence="5">
    <location>
        <begin position="24"/>
        <end position="92"/>
    </location>
</feature>
<evidence type="ECO:0000259" key="5">
    <source>
        <dbReference type="Pfam" id="PF08100"/>
    </source>
</evidence>
<keyword evidence="3" id="KW-0949">S-adenosyl-L-methionine</keyword>
<evidence type="ECO:0000313" key="7">
    <source>
        <dbReference type="Proteomes" id="UP000694257"/>
    </source>
</evidence>
<gene>
    <name evidence="6" type="ORF">KV110_22900</name>
</gene>
<evidence type="ECO:0000256" key="3">
    <source>
        <dbReference type="ARBA" id="ARBA00022691"/>
    </source>
</evidence>
<dbReference type="CDD" id="cd02440">
    <property type="entry name" value="AdoMet_MTases"/>
    <property type="match status" value="1"/>
</dbReference>